<dbReference type="InterPro" id="IPR058625">
    <property type="entry name" value="MdtA-like_BSH"/>
</dbReference>
<dbReference type="InterPro" id="IPR058626">
    <property type="entry name" value="MdtA-like_b-barrel"/>
</dbReference>
<dbReference type="PANTHER" id="PTHR30158:SF10">
    <property type="entry name" value="CATION EFFLUX PUMP"/>
    <property type="match status" value="1"/>
</dbReference>
<dbReference type="Proteomes" id="UP000019146">
    <property type="component" value="Chromosome 1"/>
</dbReference>
<dbReference type="GO" id="GO:0030313">
    <property type="term" value="C:cell envelope"/>
    <property type="evidence" value="ECO:0007669"/>
    <property type="project" value="UniProtKB-SubCell"/>
</dbReference>
<dbReference type="FunFam" id="2.40.420.20:FF:000001">
    <property type="entry name" value="Efflux RND transporter periplasmic adaptor subunit"/>
    <property type="match status" value="1"/>
</dbReference>
<accession>A0A0P0R571</accession>
<dbReference type="Gene3D" id="1.10.287.470">
    <property type="entry name" value="Helix hairpin bin"/>
    <property type="match status" value="1"/>
</dbReference>
<protein>
    <submittedName>
        <fullName evidence="7">RND efflux system, membrane fusion protein CmeA</fullName>
    </submittedName>
</protein>
<evidence type="ECO:0000259" key="4">
    <source>
        <dbReference type="Pfam" id="PF25917"/>
    </source>
</evidence>
<dbReference type="Pfam" id="PF25876">
    <property type="entry name" value="HH_MFP_RND"/>
    <property type="match status" value="1"/>
</dbReference>
<feature type="domain" description="Multidrug resistance protein MdtA-like C-terminal permuted SH3" evidence="6">
    <location>
        <begin position="294"/>
        <end position="356"/>
    </location>
</feature>
<dbReference type="SUPFAM" id="SSF111369">
    <property type="entry name" value="HlyD-like secretion proteins"/>
    <property type="match status" value="1"/>
</dbReference>
<dbReference type="GO" id="GO:0005886">
    <property type="term" value="C:plasma membrane"/>
    <property type="evidence" value="ECO:0007669"/>
    <property type="project" value="TreeGrafter"/>
</dbReference>
<name>A0A0P0R571_9BURK</name>
<dbReference type="Pfam" id="PF25967">
    <property type="entry name" value="RND-MFP_C"/>
    <property type="match status" value="1"/>
</dbReference>
<dbReference type="GO" id="GO:0022857">
    <property type="term" value="F:transmembrane transporter activity"/>
    <property type="evidence" value="ECO:0007669"/>
    <property type="project" value="InterPro"/>
</dbReference>
<dbReference type="InterPro" id="IPR058627">
    <property type="entry name" value="MdtA-like_C"/>
</dbReference>
<gene>
    <name evidence="7" type="ORF">K788_0003984</name>
</gene>
<evidence type="ECO:0000313" key="7">
    <source>
        <dbReference type="EMBL" id="ALL63115.1"/>
    </source>
</evidence>
<dbReference type="GO" id="GO:0046677">
    <property type="term" value="P:response to antibiotic"/>
    <property type="evidence" value="ECO:0007669"/>
    <property type="project" value="TreeGrafter"/>
</dbReference>
<evidence type="ECO:0000313" key="8">
    <source>
        <dbReference type="Proteomes" id="UP000019146"/>
    </source>
</evidence>
<dbReference type="Gene3D" id="2.40.50.100">
    <property type="match status" value="1"/>
</dbReference>
<evidence type="ECO:0000259" key="5">
    <source>
        <dbReference type="Pfam" id="PF25944"/>
    </source>
</evidence>
<comment type="subcellular location">
    <subcellularLocation>
        <location evidence="1">Cell envelope</location>
    </subcellularLocation>
</comment>
<organism evidence="7 8">
    <name type="scientific">Paraburkholderia caribensis MBA4</name>
    <dbReference type="NCBI Taxonomy" id="1323664"/>
    <lineage>
        <taxon>Bacteria</taxon>
        <taxon>Pseudomonadati</taxon>
        <taxon>Pseudomonadota</taxon>
        <taxon>Betaproteobacteria</taxon>
        <taxon>Burkholderiales</taxon>
        <taxon>Burkholderiaceae</taxon>
        <taxon>Paraburkholderia</taxon>
    </lineage>
</organism>
<dbReference type="Gene3D" id="2.40.30.170">
    <property type="match status" value="1"/>
</dbReference>
<dbReference type="KEGG" id="bcai:K788_0003984"/>
<feature type="domain" description="Multidrug resistance protein MdtA-like barrel-sandwich hybrid" evidence="4">
    <location>
        <begin position="61"/>
        <end position="202"/>
    </location>
</feature>
<dbReference type="InterPro" id="IPR058624">
    <property type="entry name" value="MdtA-like_HH"/>
</dbReference>
<evidence type="ECO:0000256" key="1">
    <source>
        <dbReference type="ARBA" id="ARBA00004196"/>
    </source>
</evidence>
<feature type="domain" description="Multidrug resistance protein MdtA-like alpha-helical hairpin" evidence="3">
    <location>
        <begin position="102"/>
        <end position="170"/>
    </location>
</feature>
<dbReference type="NCBIfam" id="TIGR01730">
    <property type="entry name" value="RND_mfp"/>
    <property type="match status" value="1"/>
</dbReference>
<sequence length="372" mass="39401">MTATVIATVAALGVSALFFGRQSAVKANEPVALTEIDAAPVLQKNIVAWQSYSGHLEAVEEVEVRPLVGGTIVAVHFKDGALVKKGEPLFTIDPRPYATAVNRAQAQLSAAQARNDAAATDAARAQRLIDDNAIAKRDFDLKQNAAREAAAGLRVARAELDSARINLSYTQIAAPVAGRMSRAELTVGNIVAAGPNAPLLTTLVSISSIYASFDVDEKTYLRYLGRAGHAAVSARLGLADEGGYSHTGVVESVDNRLDPHSGTIRVRARFDNTDGTLVPGLFARVKIGGDTPHQALLIPDEAISTDQDKKFVLVVNPRNRVEYRAIVPGDLTDDGLRIVTTGLAKGERIVVAGVQRVRPGDDVRVHPVSIGG</sequence>
<dbReference type="InterPro" id="IPR006143">
    <property type="entry name" value="RND_pump_MFP"/>
</dbReference>
<dbReference type="PANTHER" id="PTHR30158">
    <property type="entry name" value="ACRA/E-RELATED COMPONENT OF DRUG EFFLUX TRANSPORTER"/>
    <property type="match status" value="1"/>
</dbReference>
<dbReference type="Pfam" id="PF25917">
    <property type="entry name" value="BSH_RND"/>
    <property type="match status" value="1"/>
</dbReference>
<evidence type="ECO:0000259" key="3">
    <source>
        <dbReference type="Pfam" id="PF25876"/>
    </source>
</evidence>
<evidence type="ECO:0000256" key="2">
    <source>
        <dbReference type="ARBA" id="ARBA00009477"/>
    </source>
</evidence>
<dbReference type="Pfam" id="PF25944">
    <property type="entry name" value="Beta-barrel_RND"/>
    <property type="match status" value="1"/>
</dbReference>
<feature type="domain" description="Multidrug resistance protein MdtA-like beta-barrel" evidence="5">
    <location>
        <begin position="240"/>
        <end position="288"/>
    </location>
</feature>
<dbReference type="EMBL" id="CP012746">
    <property type="protein sequence ID" value="ALL63115.1"/>
    <property type="molecule type" value="Genomic_DNA"/>
</dbReference>
<reference evidence="7 8" key="1">
    <citation type="journal article" date="2014" name="Genome Announc.">
        <title>Draft Genome Sequence of the Haloacid-Degrading Burkholderia caribensis Strain MBA4.</title>
        <authorList>
            <person name="Pan Y."/>
            <person name="Kong K.F."/>
            <person name="Tsang J.S."/>
        </authorList>
    </citation>
    <scope>NUCLEOTIDE SEQUENCE [LARGE SCALE GENOMIC DNA]</scope>
    <source>
        <strain evidence="7 8">MBA4</strain>
    </source>
</reference>
<evidence type="ECO:0000259" key="6">
    <source>
        <dbReference type="Pfam" id="PF25967"/>
    </source>
</evidence>
<proteinExistence type="inferred from homology"/>
<dbReference type="AlphaFoldDB" id="A0A0P0R571"/>
<dbReference type="Gene3D" id="2.40.420.20">
    <property type="match status" value="1"/>
</dbReference>
<comment type="similarity">
    <text evidence="2">Belongs to the membrane fusion protein (MFP) (TC 8.A.1) family.</text>
</comment>